<dbReference type="SUPFAM" id="SSF55347">
    <property type="entry name" value="Glyceraldehyde-3-phosphate dehydrogenase-like, C-terminal domain"/>
    <property type="match status" value="1"/>
</dbReference>
<feature type="domain" description="Gfo/Idh/MocA-like oxidoreductase N-terminal" evidence="1">
    <location>
        <begin position="78"/>
        <end position="220"/>
    </location>
</feature>
<evidence type="ECO:0000313" key="4">
    <source>
        <dbReference type="Proteomes" id="UP000320176"/>
    </source>
</evidence>
<comment type="caution">
    <text evidence="3">The sequence shown here is derived from an EMBL/GenBank/DDBJ whole genome shotgun (WGS) entry which is preliminary data.</text>
</comment>
<dbReference type="PANTHER" id="PTHR43818">
    <property type="entry name" value="BCDNA.GH03377"/>
    <property type="match status" value="1"/>
</dbReference>
<dbReference type="Pfam" id="PF01408">
    <property type="entry name" value="GFO_IDH_MocA"/>
    <property type="match status" value="1"/>
</dbReference>
<dbReference type="EMBL" id="SJPN01000004">
    <property type="protein sequence ID" value="TWU02952.1"/>
    <property type="molecule type" value="Genomic_DNA"/>
</dbReference>
<dbReference type="Proteomes" id="UP000320176">
    <property type="component" value="Unassembled WGS sequence"/>
</dbReference>
<dbReference type="SUPFAM" id="SSF51735">
    <property type="entry name" value="NAD(P)-binding Rossmann-fold domains"/>
    <property type="match status" value="1"/>
</dbReference>
<protein>
    <submittedName>
        <fullName evidence="3">Glucose--fructose oxidoreductase</fullName>
        <ecNumber evidence="3">1.1.99.28</ecNumber>
    </submittedName>
</protein>
<evidence type="ECO:0000259" key="2">
    <source>
        <dbReference type="Pfam" id="PF19051"/>
    </source>
</evidence>
<keyword evidence="4" id="KW-1185">Reference proteome</keyword>
<dbReference type="PANTHER" id="PTHR43818:SF10">
    <property type="entry name" value="NADH-DEPENDENT DEHYDROGENASE-RELATED"/>
    <property type="match status" value="1"/>
</dbReference>
<dbReference type="InterPro" id="IPR036291">
    <property type="entry name" value="NAD(P)-bd_dom_sf"/>
</dbReference>
<feature type="domain" description="Gfo/Idh/MocA-like oxidoreductase bacterial type C-terminal" evidence="2">
    <location>
        <begin position="266"/>
        <end position="351"/>
    </location>
</feature>
<dbReference type="InterPro" id="IPR050463">
    <property type="entry name" value="Gfo/Idh/MocA_oxidrdct_glycsds"/>
</dbReference>
<dbReference type="InterPro" id="IPR043906">
    <property type="entry name" value="Gfo/Idh/MocA_OxRdtase_bact_C"/>
</dbReference>
<sequence>MEQRSSNKLDRFLHDEFTFPKAILTMTNADDSRLPRRSDGPTLNRRQWLAAGGAISAAAIVPRHVLGGPRFVAPSDKINVALVGAGGRGLQNARELMKLSDVRIPIVVDPAQQWDLKDFYYRGLAGREPVRQIIETHFRENEPGFQCRGLADFREMLAEPNNGIDAILCATPDHLHATVSIAAMKAGKHVYCEKPLTHNVAEARRVAEVARESGVATQMGNQGHSRDTIRETCELIWAGAIGDVQAVHAWVPATRWNKGMQAPPTDSQPLPAGLDWDLWCGPRVPPDFHSAYAPVAWRDFWTFGCGAMGDFGCHDLDSAVWALDLGMPTSVEMHAAGNTHPDMAPWGEIGYFDFSSARVGKDPNKRSPIRVHWYSGGLKPSRPTQLPHGTNLPSRGVLFIGSEGVLVCGGAGGPADLYPVKRREAVGQVPQSLPRSAGHHRDWIDAIKGQGSASSEFHYGAKLTEITLLGLVALRSRERIEYDAEAMKVTNSDPADQLLHGQYRNGWELA</sequence>
<evidence type="ECO:0000313" key="3">
    <source>
        <dbReference type="EMBL" id="TWU02952.1"/>
    </source>
</evidence>
<name>A0A5C6AV86_9BACT</name>
<accession>A0A5C6AV86</accession>
<dbReference type="InterPro" id="IPR000683">
    <property type="entry name" value="Gfo/Idh/MocA-like_OxRdtase_N"/>
</dbReference>
<dbReference type="AlphaFoldDB" id="A0A5C6AV86"/>
<organism evidence="3 4">
    <name type="scientific">Stieleria varia</name>
    <dbReference type="NCBI Taxonomy" id="2528005"/>
    <lineage>
        <taxon>Bacteria</taxon>
        <taxon>Pseudomonadati</taxon>
        <taxon>Planctomycetota</taxon>
        <taxon>Planctomycetia</taxon>
        <taxon>Pirellulales</taxon>
        <taxon>Pirellulaceae</taxon>
        <taxon>Stieleria</taxon>
    </lineage>
</organism>
<evidence type="ECO:0000259" key="1">
    <source>
        <dbReference type="Pfam" id="PF01408"/>
    </source>
</evidence>
<dbReference type="Gene3D" id="3.30.360.10">
    <property type="entry name" value="Dihydrodipicolinate Reductase, domain 2"/>
    <property type="match status" value="1"/>
</dbReference>
<dbReference type="GO" id="GO:0047061">
    <property type="term" value="F:glucose-fructose oxidoreductase activity"/>
    <property type="evidence" value="ECO:0007669"/>
    <property type="project" value="UniProtKB-EC"/>
</dbReference>
<gene>
    <name evidence="3" type="primary">gfo_1</name>
    <name evidence="3" type="ORF">Pla52n_40410</name>
</gene>
<reference evidence="3 4" key="1">
    <citation type="submission" date="2019-02" db="EMBL/GenBank/DDBJ databases">
        <title>Deep-cultivation of Planctomycetes and their phenomic and genomic characterization uncovers novel biology.</title>
        <authorList>
            <person name="Wiegand S."/>
            <person name="Jogler M."/>
            <person name="Boedeker C."/>
            <person name="Pinto D."/>
            <person name="Vollmers J."/>
            <person name="Rivas-Marin E."/>
            <person name="Kohn T."/>
            <person name="Peeters S.H."/>
            <person name="Heuer A."/>
            <person name="Rast P."/>
            <person name="Oberbeckmann S."/>
            <person name="Bunk B."/>
            <person name="Jeske O."/>
            <person name="Meyerdierks A."/>
            <person name="Storesund J.E."/>
            <person name="Kallscheuer N."/>
            <person name="Luecker S."/>
            <person name="Lage O.M."/>
            <person name="Pohl T."/>
            <person name="Merkel B.J."/>
            <person name="Hornburger P."/>
            <person name="Mueller R.-W."/>
            <person name="Bruemmer F."/>
            <person name="Labrenz M."/>
            <person name="Spormann A.M."/>
            <person name="Op Den Camp H."/>
            <person name="Overmann J."/>
            <person name="Amann R."/>
            <person name="Jetten M.S.M."/>
            <person name="Mascher T."/>
            <person name="Medema M.H."/>
            <person name="Devos D.P."/>
            <person name="Kaster A.-K."/>
            <person name="Ovreas L."/>
            <person name="Rohde M."/>
            <person name="Galperin M.Y."/>
            <person name="Jogler C."/>
        </authorList>
    </citation>
    <scope>NUCLEOTIDE SEQUENCE [LARGE SCALE GENOMIC DNA]</scope>
    <source>
        <strain evidence="3 4">Pla52n</strain>
    </source>
</reference>
<dbReference type="Gene3D" id="3.40.50.720">
    <property type="entry name" value="NAD(P)-binding Rossmann-like Domain"/>
    <property type="match status" value="1"/>
</dbReference>
<keyword evidence="3" id="KW-0560">Oxidoreductase</keyword>
<dbReference type="Pfam" id="PF19051">
    <property type="entry name" value="GFO_IDH_MocA_C2"/>
    <property type="match status" value="1"/>
</dbReference>
<dbReference type="EC" id="1.1.99.28" evidence="3"/>
<dbReference type="GO" id="GO:0000166">
    <property type="term" value="F:nucleotide binding"/>
    <property type="evidence" value="ECO:0007669"/>
    <property type="project" value="InterPro"/>
</dbReference>
<proteinExistence type="predicted"/>